<organism evidence="1 2">
    <name type="scientific">Pseudomonas syringae pv. pisi str. 1704B</name>
    <dbReference type="NCBI Taxonomy" id="629263"/>
    <lineage>
        <taxon>Bacteria</taxon>
        <taxon>Pseudomonadati</taxon>
        <taxon>Pseudomonadota</taxon>
        <taxon>Gammaproteobacteria</taxon>
        <taxon>Pseudomonadales</taxon>
        <taxon>Pseudomonadaceae</taxon>
        <taxon>Pseudomonas</taxon>
        <taxon>Pseudomonas syringae</taxon>
    </lineage>
</organism>
<protein>
    <submittedName>
        <fullName evidence="1">Uncharacterized protein</fullName>
    </submittedName>
</protein>
<reference evidence="1 2" key="1">
    <citation type="journal article" date="2011" name="PLoS Pathog.">
        <title>Dynamic evolution of pathogenicity revealed by sequencing and comparative genomics of 19 Pseudomonas syringae isolates.</title>
        <authorList>
            <person name="Baltrus D.A."/>
            <person name="Nishimura M.T."/>
            <person name="Romanchuk A."/>
            <person name="Chang J.H."/>
            <person name="Mukhtar M.S."/>
            <person name="Cherkis K."/>
            <person name="Roach J."/>
            <person name="Grant S.R."/>
            <person name="Jones C.D."/>
            <person name="Dangl J.L."/>
        </authorList>
    </citation>
    <scope>NUCLEOTIDE SEQUENCE [LARGE SCALE GENOMIC DNA]</scope>
    <source>
        <strain evidence="1 2">1704B</strain>
    </source>
</reference>
<feature type="non-terminal residue" evidence="1">
    <location>
        <position position="35"/>
    </location>
</feature>
<dbReference type="HOGENOM" id="CLU_3370372_0_0_6"/>
<dbReference type="Proteomes" id="UP000004986">
    <property type="component" value="Unassembled WGS sequence"/>
</dbReference>
<dbReference type="EMBL" id="AEAI01004837">
    <property type="protein sequence ID" value="EGH49870.1"/>
    <property type="molecule type" value="Genomic_DNA"/>
</dbReference>
<gene>
    <name evidence="1" type="ORF">PSYPI_48690</name>
</gene>
<sequence length="35" mass="3952">MDVFAARYAAQNLSFKAGSALKAGGIATWCWRWRF</sequence>
<evidence type="ECO:0000313" key="2">
    <source>
        <dbReference type="Proteomes" id="UP000004986"/>
    </source>
</evidence>
<proteinExistence type="predicted"/>
<name>F3GS17_PSESJ</name>
<keyword evidence="2" id="KW-1185">Reference proteome</keyword>
<evidence type="ECO:0000313" key="1">
    <source>
        <dbReference type="EMBL" id="EGH49870.1"/>
    </source>
</evidence>
<comment type="caution">
    <text evidence="1">The sequence shown here is derived from an EMBL/GenBank/DDBJ whole genome shotgun (WGS) entry which is preliminary data.</text>
</comment>
<dbReference type="AlphaFoldDB" id="F3GS17"/>
<accession>F3GS17</accession>